<dbReference type="InterPro" id="IPR050789">
    <property type="entry name" value="Diverse_Enzym_Activities"/>
</dbReference>
<gene>
    <name evidence="4" type="ORF">BAL341_793</name>
</gene>
<evidence type="ECO:0000256" key="2">
    <source>
        <dbReference type="SAM" id="MobiDB-lite"/>
    </source>
</evidence>
<dbReference type="PANTHER" id="PTHR43283">
    <property type="entry name" value="BETA-LACTAMASE-RELATED"/>
    <property type="match status" value="1"/>
</dbReference>
<accession>A0A486XK05</accession>
<feature type="region of interest" description="Disordered" evidence="2">
    <location>
        <begin position="198"/>
        <end position="219"/>
    </location>
</feature>
<proteinExistence type="predicted"/>
<dbReference type="SUPFAM" id="SSF56601">
    <property type="entry name" value="beta-lactamase/transpeptidase-like"/>
    <property type="match status" value="1"/>
</dbReference>
<dbReference type="PANTHER" id="PTHR43283:SF11">
    <property type="entry name" value="BETA-LACTAMASE-RELATED DOMAIN-CONTAINING PROTEIN"/>
    <property type="match status" value="1"/>
</dbReference>
<protein>
    <submittedName>
        <fullName evidence="4">Beta-lactamase class C and other penicillin binding proteins</fullName>
    </submittedName>
</protein>
<feature type="compositionally biased region" description="Basic and acidic residues" evidence="2">
    <location>
        <begin position="202"/>
        <end position="211"/>
    </location>
</feature>
<reference evidence="4" key="1">
    <citation type="submission" date="2019-04" db="EMBL/GenBank/DDBJ databases">
        <authorList>
            <person name="Brambilla D."/>
        </authorList>
    </citation>
    <scope>NUCLEOTIDE SEQUENCE</scope>
    <source>
        <strain evidence="4">BAL1</strain>
    </source>
</reference>
<dbReference type="GO" id="GO:0016787">
    <property type="term" value="F:hydrolase activity"/>
    <property type="evidence" value="ECO:0007669"/>
    <property type="project" value="UniProtKB-KW"/>
</dbReference>
<dbReference type="Pfam" id="PF00144">
    <property type="entry name" value="Beta-lactamase"/>
    <property type="match status" value="1"/>
</dbReference>
<dbReference type="InterPro" id="IPR012338">
    <property type="entry name" value="Beta-lactam/transpept-like"/>
</dbReference>
<feature type="domain" description="Beta-lactamase-related" evidence="3">
    <location>
        <begin position="127"/>
        <end position="384"/>
    </location>
</feature>
<dbReference type="Gene3D" id="3.40.710.10">
    <property type="entry name" value="DD-peptidase/beta-lactamase superfamily"/>
    <property type="match status" value="1"/>
</dbReference>
<evidence type="ECO:0000313" key="4">
    <source>
        <dbReference type="EMBL" id="VHO02389.1"/>
    </source>
</evidence>
<sequence length="408" mass="45402">MPIAGNWPGGHYNSCYVRQPELTVRFTFPLLLALLALPLAAQNYYPPRGDWAEASPQALQVDAEKLAIAVDYAIASENPAAKDQAIVQATTFGAREPYDQIIGPMGVRAAANGLIVYKGKLIARWGDVDSVDMTHSIAKSFLTTVTGLAWQQGLIRDLNDKVGPYMPHGTALYDGKHNSQIRWDHLLRQTSDWQGTLWGKPDWADRPEGKTPADWPNRPMRAPGTHYKYNDVRINLLALSTLYVWRKPLPEVLNEQIMQPIGASSTWRWYGYDNSWVELDGQKVQSVSGGGHWGGGIFINAWDLARFGYLFLREGKWQDQQLISKDWIAMARTGGSANAEYGFANWFLNPGRKALPNAPETAVTFQGAGRNVIYIDKDNDLLIVTRWIGNGDELNQLVGKVLAALPPT</sequence>
<dbReference type="AlphaFoldDB" id="A0A486XK05"/>
<evidence type="ECO:0000256" key="1">
    <source>
        <dbReference type="ARBA" id="ARBA00022801"/>
    </source>
</evidence>
<dbReference type="EMBL" id="CAAJGR010000070">
    <property type="protein sequence ID" value="VHO02389.1"/>
    <property type="molecule type" value="Genomic_DNA"/>
</dbReference>
<keyword evidence="1" id="KW-0378">Hydrolase</keyword>
<organism evidence="4">
    <name type="scientific">Rheinheimera sp. BAL341</name>
    <dbReference type="NCBI Taxonomy" id="1708203"/>
    <lineage>
        <taxon>Bacteria</taxon>
        <taxon>Pseudomonadati</taxon>
        <taxon>Pseudomonadota</taxon>
        <taxon>Gammaproteobacteria</taxon>
        <taxon>Chromatiales</taxon>
        <taxon>Chromatiaceae</taxon>
        <taxon>Rheinheimera</taxon>
    </lineage>
</organism>
<dbReference type="InterPro" id="IPR001466">
    <property type="entry name" value="Beta-lactam-related"/>
</dbReference>
<evidence type="ECO:0000259" key="3">
    <source>
        <dbReference type="Pfam" id="PF00144"/>
    </source>
</evidence>
<name>A0A486XK05_9GAMM</name>